<dbReference type="Pfam" id="PF02515">
    <property type="entry name" value="CoA_transf_3"/>
    <property type="match status" value="1"/>
</dbReference>
<dbReference type="RefSeq" id="WP_098004684.1">
    <property type="nucleotide sequence ID" value="NZ_AP022563.1"/>
</dbReference>
<organism evidence="1 2">
    <name type="scientific">Mycolicibacterium duvalii</name>
    <dbReference type="NCBI Taxonomy" id="39688"/>
    <lineage>
        <taxon>Bacteria</taxon>
        <taxon>Bacillati</taxon>
        <taxon>Actinomycetota</taxon>
        <taxon>Actinomycetes</taxon>
        <taxon>Mycobacteriales</taxon>
        <taxon>Mycobacteriaceae</taxon>
        <taxon>Mycolicibacterium</taxon>
    </lineage>
</organism>
<dbReference type="Gene3D" id="3.30.1540.10">
    <property type="entry name" value="formyl-coa transferase, domain 3"/>
    <property type="match status" value="1"/>
</dbReference>
<evidence type="ECO:0000313" key="1">
    <source>
        <dbReference type="EMBL" id="BBX17033.1"/>
    </source>
</evidence>
<dbReference type="InterPro" id="IPR023606">
    <property type="entry name" value="CoA-Trfase_III_dom_1_sf"/>
</dbReference>
<dbReference type="OrthoDB" id="9797653at2"/>
<gene>
    <name evidence="1" type="ORF">MDUV_18930</name>
</gene>
<reference evidence="1 2" key="1">
    <citation type="journal article" date="2019" name="Emerg. Microbes Infect.">
        <title>Comprehensive subspecies identification of 175 nontuberculous mycobacteria species based on 7547 genomic profiles.</title>
        <authorList>
            <person name="Matsumoto Y."/>
            <person name="Kinjo T."/>
            <person name="Motooka D."/>
            <person name="Nabeya D."/>
            <person name="Jung N."/>
            <person name="Uechi K."/>
            <person name="Horii T."/>
            <person name="Iida T."/>
            <person name="Fujita J."/>
            <person name="Nakamura S."/>
        </authorList>
    </citation>
    <scope>NUCLEOTIDE SEQUENCE [LARGE SCALE GENOMIC DNA]</scope>
    <source>
        <strain evidence="1 2">JCM 6396</strain>
    </source>
</reference>
<keyword evidence="2" id="KW-1185">Reference proteome</keyword>
<dbReference type="Gene3D" id="3.40.50.10540">
    <property type="entry name" value="Crotonobetainyl-coa:carnitine coa-transferase, domain 1"/>
    <property type="match status" value="1"/>
</dbReference>
<dbReference type="GO" id="GO:0016740">
    <property type="term" value="F:transferase activity"/>
    <property type="evidence" value="ECO:0007669"/>
    <property type="project" value="UniProtKB-KW"/>
</dbReference>
<dbReference type="KEGG" id="mdu:MDUV_18930"/>
<keyword evidence="1" id="KW-0808">Transferase</keyword>
<dbReference type="PANTHER" id="PTHR48228:SF2">
    <property type="entry name" value="E-CINNAMOYL-COA:R-PHENYLLACTATE COA TRANSFERASE LARGE SUBUNIT"/>
    <property type="match status" value="1"/>
</dbReference>
<dbReference type="SUPFAM" id="SSF89796">
    <property type="entry name" value="CoA-transferase family III (CaiB/BaiF)"/>
    <property type="match status" value="1"/>
</dbReference>
<evidence type="ECO:0000313" key="2">
    <source>
        <dbReference type="Proteomes" id="UP000467006"/>
    </source>
</evidence>
<proteinExistence type="predicted"/>
<dbReference type="PANTHER" id="PTHR48228">
    <property type="entry name" value="SUCCINYL-COA--D-CITRAMALATE COA-TRANSFERASE"/>
    <property type="match status" value="1"/>
</dbReference>
<sequence>MTKPLDGIKVLDFSEHGYVPSAAAALGDFGADVIKIERPGGDAMRSIISRGIVPTRDGYDYLFEICNRNKRGICLDVESADGREVFERLVRWAEVYITNQLPRVRRKLRTDVADLMAINPRLVYAKGHGQGQRGNDAEVGGYDGVSYWARGGVADVLTAPDATAPAQQRPALGDIPSGMFLAGGVCAGLVHVLRTGKGTVVDGSLLASATWTLAPDLAYSSLTDEKLPVPSPDVMTPLMRQYRTADGYWIALMMIDEGRYWDPLCAALGLHEFAEHGADADSRRAVWPRLADRLETVMSTLDRDSIAARLRTHDCIFSFYSTPTDVLADDAVNDNGYLMPHPANPDLRLAAAPVQFDDAWPAIRSAGPALGEHSRQILNEIGYAASDIERLCNEHVIGG</sequence>
<name>A0A7I7JZ40_9MYCO</name>
<accession>A0A7I7JZ40</accession>
<dbReference type="InterPro" id="IPR050509">
    <property type="entry name" value="CoA-transferase_III"/>
</dbReference>
<dbReference type="InterPro" id="IPR044855">
    <property type="entry name" value="CoA-Trfase_III_dom3_sf"/>
</dbReference>
<dbReference type="EMBL" id="AP022563">
    <property type="protein sequence ID" value="BBX17033.1"/>
    <property type="molecule type" value="Genomic_DNA"/>
</dbReference>
<protein>
    <submittedName>
        <fullName evidence="1">CoA transferase</fullName>
    </submittedName>
</protein>
<dbReference type="AlphaFoldDB" id="A0A7I7JZ40"/>
<dbReference type="Proteomes" id="UP000467006">
    <property type="component" value="Chromosome"/>
</dbReference>
<dbReference type="InterPro" id="IPR003673">
    <property type="entry name" value="CoA-Trfase_fam_III"/>
</dbReference>